<evidence type="ECO:0000313" key="2">
    <source>
        <dbReference type="Proteomes" id="UP000031586"/>
    </source>
</evidence>
<proteinExistence type="predicted"/>
<name>A0A0C1Z7U2_9VIBR</name>
<dbReference type="EMBL" id="JPRD01000015">
    <property type="protein sequence ID" value="KIF53060.1"/>
    <property type="molecule type" value="Genomic_DNA"/>
</dbReference>
<dbReference type="RefSeq" id="WP_020194226.1">
    <property type="nucleotide sequence ID" value="NZ_BAOH01000005.1"/>
</dbReference>
<comment type="caution">
    <text evidence="1">The sequence shown here is derived from an EMBL/GenBank/DDBJ whole genome shotgun (WGS) entry which is preliminary data.</text>
</comment>
<dbReference type="AlphaFoldDB" id="A0A0C1Z7U2"/>
<evidence type="ECO:0000313" key="1">
    <source>
        <dbReference type="EMBL" id="KIF53060.1"/>
    </source>
</evidence>
<accession>A0A0C1Z7U2</accession>
<organism evidence="1 2">
    <name type="scientific">Vibrio owensii CAIM 1854 = LMG 25443</name>
    <dbReference type="NCBI Taxonomy" id="1229493"/>
    <lineage>
        <taxon>Bacteria</taxon>
        <taxon>Pseudomonadati</taxon>
        <taxon>Pseudomonadota</taxon>
        <taxon>Gammaproteobacteria</taxon>
        <taxon>Vibrionales</taxon>
        <taxon>Vibrionaceae</taxon>
        <taxon>Vibrio</taxon>
    </lineage>
</organism>
<dbReference type="Proteomes" id="UP000031586">
    <property type="component" value="Unassembled WGS sequence"/>
</dbReference>
<dbReference type="PATRIC" id="fig|1229493.5.peg.870"/>
<sequence>MENASLIEMLKKAISLAYEEGCRDTENGCQVSTVEAAEKLTKRFIDETDSSKLAPVNPMQLSRSTSEGVITIMSTEEAMTKGIAAVGKSCVRSK</sequence>
<reference evidence="1 2" key="1">
    <citation type="submission" date="2014-07" db="EMBL/GenBank/DDBJ databases">
        <title>Unique and conserved regions in Vibrio harveyi and related species in comparison with the shrimp pathogen Vibrio harveyi CAIM 1792.</title>
        <authorList>
            <person name="Espinoza-Valles I."/>
            <person name="Vora G."/>
            <person name="Leekitcharoenphon P."/>
            <person name="Ussery D."/>
            <person name="Hoj L."/>
            <person name="Gomez-Gil B."/>
        </authorList>
    </citation>
    <scope>NUCLEOTIDE SEQUENCE [LARGE SCALE GENOMIC DNA]</scope>
    <source>
        <strain evidence="2">CAIM 1854 / LMG 25443</strain>
    </source>
</reference>
<protein>
    <submittedName>
        <fullName evidence="1">Uncharacterized protein</fullName>
    </submittedName>
</protein>
<gene>
    <name evidence="1" type="ORF">H735_08915</name>
</gene>